<keyword evidence="1" id="KW-0240">DNA-directed RNA polymerase</keyword>
<keyword evidence="2" id="KW-0804">Transcription</keyword>
<evidence type="ECO:0000313" key="5">
    <source>
        <dbReference type="EMBL" id="EST41822.1"/>
    </source>
</evidence>
<evidence type="ECO:0000256" key="2">
    <source>
        <dbReference type="ARBA" id="ARBA00023163"/>
    </source>
</evidence>
<comment type="similarity">
    <text evidence="3">Belongs to the archaeal Rpo11/eukaryotic RPB11/RPC19 RNA polymerase subunit family.</text>
</comment>
<evidence type="ECO:0000256" key="3">
    <source>
        <dbReference type="ARBA" id="ARBA00025751"/>
    </source>
</evidence>
<dbReference type="InterPro" id="IPR036603">
    <property type="entry name" value="RBP11-like"/>
</dbReference>
<dbReference type="VEuPathDB" id="GiardiaDB:SS50377_25297"/>
<evidence type="ECO:0000313" key="6">
    <source>
        <dbReference type="EMBL" id="KAH0573178.1"/>
    </source>
</evidence>
<organism evidence="5">
    <name type="scientific">Spironucleus salmonicida</name>
    <dbReference type="NCBI Taxonomy" id="348837"/>
    <lineage>
        <taxon>Eukaryota</taxon>
        <taxon>Metamonada</taxon>
        <taxon>Diplomonadida</taxon>
        <taxon>Hexamitidae</taxon>
        <taxon>Hexamitinae</taxon>
        <taxon>Spironucleus</taxon>
    </lineage>
</organism>
<keyword evidence="7" id="KW-1185">Reference proteome</keyword>
<dbReference type="PANTHER" id="PTHR13946">
    <property type="entry name" value="DNA-DIRECTED RNA POLYMERASE I,II,III"/>
    <property type="match status" value="1"/>
</dbReference>
<dbReference type="Pfam" id="PF13656">
    <property type="entry name" value="RNA_pol_L_2"/>
    <property type="match status" value="1"/>
</dbReference>
<dbReference type="AlphaFoldDB" id="V6LBM3"/>
<reference evidence="6" key="2">
    <citation type="submission" date="2020-12" db="EMBL/GenBank/DDBJ databases">
        <title>New Spironucleus salmonicida genome in near-complete chromosomes.</title>
        <authorList>
            <person name="Xu F."/>
            <person name="Kurt Z."/>
            <person name="Jimenez-Gonzalez A."/>
            <person name="Astvaldsson A."/>
            <person name="Andersson J.O."/>
            <person name="Svard S.G."/>
        </authorList>
    </citation>
    <scope>NUCLEOTIDE SEQUENCE</scope>
    <source>
        <strain evidence="6">ATCC 50377</strain>
    </source>
</reference>
<evidence type="ECO:0000313" key="7">
    <source>
        <dbReference type="Proteomes" id="UP000018208"/>
    </source>
</evidence>
<dbReference type="GO" id="GO:0046983">
    <property type="term" value="F:protein dimerization activity"/>
    <property type="evidence" value="ECO:0007669"/>
    <property type="project" value="InterPro"/>
</dbReference>
<dbReference type="SUPFAM" id="SSF55257">
    <property type="entry name" value="RBP11-like subunits of RNA polymerase"/>
    <property type="match status" value="1"/>
</dbReference>
<dbReference type="GO" id="GO:0006351">
    <property type="term" value="P:DNA-templated transcription"/>
    <property type="evidence" value="ECO:0007669"/>
    <property type="project" value="InterPro"/>
</dbReference>
<evidence type="ECO:0000259" key="4">
    <source>
        <dbReference type="Pfam" id="PF13656"/>
    </source>
</evidence>
<reference evidence="5 6" key="1">
    <citation type="journal article" date="2014" name="PLoS Genet.">
        <title>The Genome of Spironucleus salmonicida Highlights a Fish Pathogen Adapted to Fluctuating Environments.</title>
        <authorList>
            <person name="Xu F."/>
            <person name="Jerlstrom-Hultqvist J."/>
            <person name="Einarsson E."/>
            <person name="Astvaldsson A."/>
            <person name="Svard S.G."/>
            <person name="Andersson J.O."/>
        </authorList>
    </citation>
    <scope>NUCLEOTIDE SEQUENCE</scope>
    <source>
        <strain evidence="6">ATCC 50377</strain>
    </source>
</reference>
<dbReference type="GO" id="GO:0003899">
    <property type="term" value="F:DNA-directed RNA polymerase activity"/>
    <property type="evidence" value="ECO:0007669"/>
    <property type="project" value="TreeGrafter"/>
</dbReference>
<feature type="domain" description="DNA-directed RNA polymerase RBP11-like dimerisation" evidence="4">
    <location>
        <begin position="32"/>
        <end position="105"/>
    </location>
</feature>
<gene>
    <name evidence="5" type="ORF">SS50377_18656</name>
    <name evidence="6" type="ORF">SS50377_25297</name>
</gene>
<name>V6LBM3_9EUKA</name>
<dbReference type="EMBL" id="KI546167">
    <property type="protein sequence ID" value="EST41822.1"/>
    <property type="molecule type" value="Genomic_DNA"/>
</dbReference>
<dbReference type="OrthoDB" id="10248581at2759"/>
<dbReference type="PANTHER" id="PTHR13946:SF28">
    <property type="entry name" value="DNA-DIRECTED RNA POLYMERASES I AND III SUBUNIT RPAC2"/>
    <property type="match status" value="1"/>
</dbReference>
<proteinExistence type="inferred from homology"/>
<dbReference type="InterPro" id="IPR009025">
    <property type="entry name" value="RBP11-like_dimer"/>
</dbReference>
<accession>V6LBM3</accession>
<dbReference type="EMBL" id="AUWU02000005">
    <property type="protein sequence ID" value="KAH0573178.1"/>
    <property type="molecule type" value="Genomic_DNA"/>
</dbReference>
<dbReference type="GO" id="GO:0000428">
    <property type="term" value="C:DNA-directed RNA polymerase complex"/>
    <property type="evidence" value="ECO:0007669"/>
    <property type="project" value="UniProtKB-KW"/>
</dbReference>
<protein>
    <submittedName>
        <fullName evidence="5">RNA polymerase II subunit Rpb11</fullName>
    </submittedName>
</protein>
<dbReference type="Gene3D" id="3.30.1360.10">
    <property type="entry name" value="RNA polymerase, RBP11-like subunit"/>
    <property type="match status" value="1"/>
</dbReference>
<sequence length="108" mass="12481">MENLPNRLEAVRYLDNQQPLQIHPIGTDKNAAEFNIPHCDHTVATLLAHELRQQNNIRYVAIRQPHPLEQSMLIRIQKQDSEGKVEEAFLNSIVEVHKNLDGLLEQLE</sequence>
<dbReference type="Proteomes" id="UP000018208">
    <property type="component" value="Unassembled WGS sequence"/>
</dbReference>
<evidence type="ECO:0000256" key="1">
    <source>
        <dbReference type="ARBA" id="ARBA00022478"/>
    </source>
</evidence>